<feature type="domain" description="PDZ" evidence="12">
    <location>
        <begin position="140"/>
        <end position="177"/>
    </location>
</feature>
<dbReference type="GO" id="GO:0006508">
    <property type="term" value="P:proteolysis"/>
    <property type="evidence" value="ECO:0007669"/>
    <property type="project" value="UniProtKB-KW"/>
</dbReference>
<dbReference type="GO" id="GO:0004222">
    <property type="term" value="F:metalloendopeptidase activity"/>
    <property type="evidence" value="ECO:0007669"/>
    <property type="project" value="InterPro"/>
</dbReference>
<dbReference type="InterPro" id="IPR041489">
    <property type="entry name" value="PDZ_6"/>
</dbReference>
<dbReference type="PANTHER" id="PTHR42837:SF2">
    <property type="entry name" value="MEMBRANE METALLOPROTEASE ARASP2, CHLOROPLASTIC-RELATED"/>
    <property type="match status" value="1"/>
</dbReference>
<evidence type="ECO:0000313" key="14">
    <source>
        <dbReference type="Proteomes" id="UP000186228"/>
    </source>
</evidence>
<evidence type="ECO:0000256" key="5">
    <source>
        <dbReference type="ARBA" id="ARBA00022692"/>
    </source>
</evidence>
<dbReference type="EMBL" id="FMAC01000002">
    <property type="protein sequence ID" value="SCB16959.1"/>
    <property type="molecule type" value="Genomic_DNA"/>
</dbReference>
<organism evidence="13 14">
    <name type="scientific">Rhizobium hainanense</name>
    <dbReference type="NCBI Taxonomy" id="52131"/>
    <lineage>
        <taxon>Bacteria</taxon>
        <taxon>Pseudomonadati</taxon>
        <taxon>Pseudomonadota</taxon>
        <taxon>Alphaproteobacteria</taxon>
        <taxon>Hyphomicrobiales</taxon>
        <taxon>Rhizobiaceae</taxon>
        <taxon>Rhizobium/Agrobacterium group</taxon>
        <taxon>Rhizobium</taxon>
    </lineage>
</organism>
<keyword evidence="6" id="KW-0378">Hydrolase</keyword>
<gene>
    <name evidence="13" type="ORF">GA0061100_102742</name>
</gene>
<feature type="transmembrane region" description="Helical" evidence="11">
    <location>
        <begin position="531"/>
        <end position="549"/>
    </location>
</feature>
<dbReference type="AlphaFoldDB" id="A0A1C3UNE4"/>
<comment type="subcellular location">
    <subcellularLocation>
        <location evidence="2">Membrane</location>
        <topology evidence="2">Multi-pass membrane protein</topology>
    </subcellularLocation>
</comment>
<name>A0A1C3UNE4_9HYPH</name>
<evidence type="ECO:0000256" key="8">
    <source>
        <dbReference type="ARBA" id="ARBA00022989"/>
    </source>
</evidence>
<keyword evidence="14" id="KW-1185">Reference proteome</keyword>
<evidence type="ECO:0000256" key="11">
    <source>
        <dbReference type="SAM" id="Phobius"/>
    </source>
</evidence>
<keyword evidence="5 11" id="KW-0812">Transmembrane</keyword>
<keyword evidence="4 13" id="KW-0645">Protease</keyword>
<feature type="transmembrane region" description="Helical" evidence="11">
    <location>
        <begin position="477"/>
        <end position="498"/>
    </location>
</feature>
<keyword evidence="8 11" id="KW-1133">Transmembrane helix</keyword>
<keyword evidence="9" id="KW-0482">Metalloprotease</keyword>
<feature type="domain" description="PDZ" evidence="12">
    <location>
        <begin position="309"/>
        <end position="357"/>
    </location>
</feature>
<dbReference type="RefSeq" id="WP_075852512.1">
    <property type="nucleotide sequence ID" value="NZ_FMAC01000002.1"/>
</dbReference>
<evidence type="ECO:0000259" key="12">
    <source>
        <dbReference type="PROSITE" id="PS50106"/>
    </source>
</evidence>
<feature type="transmembrane region" description="Helical" evidence="11">
    <location>
        <begin position="119"/>
        <end position="141"/>
    </location>
</feature>
<dbReference type="OrthoDB" id="9782003at2"/>
<dbReference type="CDD" id="cd23081">
    <property type="entry name" value="cpPDZ_EcRseP-like"/>
    <property type="match status" value="3"/>
</dbReference>
<dbReference type="CDD" id="cd06163">
    <property type="entry name" value="S2P-M50_PDZ_RseP-like"/>
    <property type="match status" value="2"/>
</dbReference>
<dbReference type="Pfam" id="PF17820">
    <property type="entry name" value="PDZ_6"/>
    <property type="match status" value="3"/>
</dbReference>
<proteinExistence type="inferred from homology"/>
<dbReference type="SUPFAM" id="SSF50156">
    <property type="entry name" value="PDZ domain-like"/>
    <property type="match status" value="3"/>
</dbReference>
<dbReference type="Pfam" id="PF02163">
    <property type="entry name" value="Peptidase_M50"/>
    <property type="match status" value="1"/>
</dbReference>
<dbReference type="Gene3D" id="2.30.42.10">
    <property type="match status" value="3"/>
</dbReference>
<dbReference type="PROSITE" id="PS50106">
    <property type="entry name" value="PDZ"/>
    <property type="match status" value="3"/>
</dbReference>
<dbReference type="InterPro" id="IPR008915">
    <property type="entry name" value="Peptidase_M50"/>
</dbReference>
<reference evidence="14" key="1">
    <citation type="submission" date="2016-08" db="EMBL/GenBank/DDBJ databases">
        <authorList>
            <person name="Varghese N."/>
            <person name="Submissions Spin"/>
        </authorList>
    </citation>
    <scope>NUCLEOTIDE SEQUENCE [LARGE SCALE GENOMIC DNA]</scope>
    <source>
        <strain evidence="14">CCBAU 57015</strain>
    </source>
</reference>
<evidence type="ECO:0000256" key="1">
    <source>
        <dbReference type="ARBA" id="ARBA00001947"/>
    </source>
</evidence>
<dbReference type="PANTHER" id="PTHR42837">
    <property type="entry name" value="REGULATOR OF SIGMA-E PROTEASE RSEP"/>
    <property type="match status" value="1"/>
</dbReference>
<keyword evidence="7" id="KW-0862">Zinc</keyword>
<dbReference type="InterPro" id="IPR004387">
    <property type="entry name" value="Pept_M50_Zn"/>
</dbReference>
<comment type="cofactor">
    <cofactor evidence="1">
        <name>Zn(2+)</name>
        <dbReference type="ChEBI" id="CHEBI:29105"/>
    </cofactor>
</comment>
<dbReference type="STRING" id="52131.GA0061100_102742"/>
<dbReference type="Proteomes" id="UP000186228">
    <property type="component" value="Unassembled WGS sequence"/>
</dbReference>
<dbReference type="NCBIfam" id="TIGR00054">
    <property type="entry name" value="RIP metalloprotease RseP"/>
    <property type="match status" value="2"/>
</dbReference>
<protein>
    <submittedName>
        <fullName evidence="13">Regulator of sigma E protease</fullName>
    </submittedName>
</protein>
<feature type="domain" description="PDZ" evidence="12">
    <location>
        <begin position="224"/>
        <end position="293"/>
    </location>
</feature>
<dbReference type="GO" id="GO:0016020">
    <property type="term" value="C:membrane"/>
    <property type="evidence" value="ECO:0007669"/>
    <property type="project" value="UniProtKB-SubCell"/>
</dbReference>
<accession>A0A1C3UNE4</accession>
<evidence type="ECO:0000313" key="13">
    <source>
        <dbReference type="EMBL" id="SCB16959.1"/>
    </source>
</evidence>
<dbReference type="InterPro" id="IPR001478">
    <property type="entry name" value="PDZ"/>
</dbReference>
<dbReference type="InterPro" id="IPR036034">
    <property type="entry name" value="PDZ_sf"/>
</dbReference>
<evidence type="ECO:0000256" key="7">
    <source>
        <dbReference type="ARBA" id="ARBA00022833"/>
    </source>
</evidence>
<evidence type="ECO:0000256" key="9">
    <source>
        <dbReference type="ARBA" id="ARBA00023049"/>
    </source>
</evidence>
<evidence type="ECO:0000256" key="6">
    <source>
        <dbReference type="ARBA" id="ARBA00022801"/>
    </source>
</evidence>
<comment type="similarity">
    <text evidence="3">Belongs to the peptidase M50B family.</text>
</comment>
<dbReference type="SMART" id="SM00228">
    <property type="entry name" value="PDZ"/>
    <property type="match status" value="3"/>
</dbReference>
<evidence type="ECO:0000256" key="4">
    <source>
        <dbReference type="ARBA" id="ARBA00022670"/>
    </source>
</evidence>
<evidence type="ECO:0000256" key="3">
    <source>
        <dbReference type="ARBA" id="ARBA00007931"/>
    </source>
</evidence>
<evidence type="ECO:0000256" key="10">
    <source>
        <dbReference type="ARBA" id="ARBA00023136"/>
    </source>
</evidence>
<keyword evidence="10 11" id="KW-0472">Membrane</keyword>
<feature type="transmembrane region" description="Helical" evidence="11">
    <location>
        <begin position="6"/>
        <end position="28"/>
    </location>
</feature>
<sequence>MGSAAGFIGFLTNNVITFVFVLSLLVFVHEMGHYLVGRWSGIRIMAFSIGFGPEIAGFTDRHGTRWKLSLIPLGGYVRFFGDEDASSKTDVDQLSAMTEEERAQSFAGAKLWKRAATVAAGPIANFLLAIVIFAVLFSVYGRTVADPVVAMVTRDGAAAEAGIEPGDRLIAVDGNKVTTFDEVQRYVGLRPGRTIVLTVDRDGQNRDFRIVPKLVEDTDQFGNKMEMGRIGIALVDPVVTAVEPAGPAAKAGVQAGDRLIAVDGNNAATYYDIGRYIAERPGKSVVLTIQRNGAIRDLPVMTATLVDTDASGNKKDVGSIGIAPIDPLIASIGSDSPAQTAGLELGDRILSVDGREIGSIGEVQRYAAAHADKPIALSIERTGQTRDVTVTPRKSEETDVFGARTEIATIGIGDGQKPIRLRYEVYGPLQALTEGVKQTGSIVSGTFEYIGNVIGGYMKADQLGGPIRVAQLSGQMATLGFAAVLQFAAILSVSIGLLNLMPVPVLDGGHLMFYAIEAVRGKPLGARAQDIAFRIGFAMVLSLMVFATWNDISSRIG</sequence>
<evidence type="ECO:0000256" key="2">
    <source>
        <dbReference type="ARBA" id="ARBA00004141"/>
    </source>
</evidence>